<dbReference type="AlphaFoldDB" id="D4B885"/>
<dbReference type="EMBL" id="ABWL02000002">
    <property type="protein sequence ID" value="EFE10487.1"/>
    <property type="molecule type" value="Genomic_DNA"/>
</dbReference>
<gene>
    <name evidence="3" type="ORF">CIT292_06663</name>
</gene>
<proteinExistence type="inferred from homology"/>
<dbReference type="InterPro" id="IPR041719">
    <property type="entry name" value="Ferritin_prok"/>
</dbReference>
<dbReference type="InterPro" id="IPR008331">
    <property type="entry name" value="Ferritin_DPS_dom"/>
</dbReference>
<name>D4B885_9ENTR</name>
<evidence type="ECO:0000313" key="4">
    <source>
        <dbReference type="Proteomes" id="UP000003880"/>
    </source>
</evidence>
<dbReference type="InterPro" id="IPR009078">
    <property type="entry name" value="Ferritin-like_SF"/>
</dbReference>
<evidence type="ECO:0000313" key="3">
    <source>
        <dbReference type="EMBL" id="EFE10487.1"/>
    </source>
</evidence>
<protein>
    <submittedName>
        <fullName evidence="3">Ferritin-like protein</fullName>
    </submittedName>
</protein>
<dbReference type="Proteomes" id="UP000003880">
    <property type="component" value="Unassembled WGS sequence"/>
</dbReference>
<evidence type="ECO:0000256" key="1">
    <source>
        <dbReference type="ARBA" id="ARBA00006950"/>
    </source>
</evidence>
<dbReference type="NCBIfam" id="NF011597">
    <property type="entry name" value="PRK15022.1"/>
    <property type="match status" value="1"/>
</dbReference>
<accession>D4B885</accession>
<comment type="similarity">
    <text evidence="1">Belongs to the ferritin family. Prokaryotic subfamily.</text>
</comment>
<feature type="domain" description="Ferritin-like diiron" evidence="2">
    <location>
        <begin position="18"/>
        <end position="163"/>
    </location>
</feature>
<organism evidence="3 4">
    <name type="scientific">Citrobacter youngae ATCC 29220</name>
    <dbReference type="NCBI Taxonomy" id="500640"/>
    <lineage>
        <taxon>Bacteria</taxon>
        <taxon>Pseudomonadati</taxon>
        <taxon>Pseudomonadota</taxon>
        <taxon>Gammaproteobacteria</taxon>
        <taxon>Enterobacterales</taxon>
        <taxon>Enterobacteriaceae</taxon>
        <taxon>Citrobacter</taxon>
        <taxon>Citrobacter freundii complex</taxon>
    </lineage>
</organism>
<dbReference type="HOGENOM" id="CLU_065681_1_3_6"/>
<dbReference type="Gene3D" id="1.20.1260.10">
    <property type="match status" value="1"/>
</dbReference>
<dbReference type="eggNOG" id="COG1528">
    <property type="taxonomic scope" value="Bacteria"/>
</dbReference>
<dbReference type="SUPFAM" id="SSF47240">
    <property type="entry name" value="Ferritin-like"/>
    <property type="match status" value="1"/>
</dbReference>
<dbReference type="InterPro" id="IPR009040">
    <property type="entry name" value="Ferritin-like_diiron"/>
</dbReference>
<reference evidence="3 4" key="1">
    <citation type="submission" date="2010-02" db="EMBL/GenBank/DDBJ databases">
        <authorList>
            <person name="Weinstock G."/>
            <person name="Sodergren E."/>
            <person name="Clifton S."/>
            <person name="Fulton L."/>
            <person name="Fulton B."/>
            <person name="Courtney L."/>
            <person name="Fronick C."/>
            <person name="Harrison M."/>
            <person name="Strong C."/>
            <person name="Farmer C."/>
            <person name="Delahaunty K."/>
            <person name="Markovic C."/>
            <person name="Hall O."/>
            <person name="Minx P."/>
            <person name="Tomlinson C."/>
            <person name="Mitreva M."/>
            <person name="Nelson J."/>
            <person name="Hou S."/>
            <person name="Wollam A."/>
            <person name="Pepin K.H."/>
            <person name="Johnson M."/>
            <person name="Bhonagiri V."/>
            <person name="Zhang X."/>
            <person name="Suruliraj S."/>
            <person name="Warren W."/>
            <person name="Chinwalla A."/>
            <person name="Mardis E.R."/>
            <person name="Wilson R.K."/>
        </authorList>
    </citation>
    <scope>NUCLEOTIDE SEQUENCE [LARGE SCALE GENOMIC DNA]</scope>
    <source>
        <strain evidence="3 4">ATCC 29220</strain>
    </source>
</reference>
<dbReference type="CDD" id="cd01055">
    <property type="entry name" value="Nonheme_Ferritin"/>
    <property type="match status" value="1"/>
</dbReference>
<sequence length="185" mass="21027">MALTLVTYILLSGNKDIDMAAVGIVHKLNTQMNLEFYASNLYLHLSEWCYDHSLTGTATFLRTQAQGNVTQMMRMFNFMKSAGANPIVKAIDFPGDELTSLEELFQKTLDEYQQRSSKLSRLTNEAEALNDEPTIDFLHDLEKEQQQDGVLLQTILDEVRSAKRAGLCMAQTDKHLLNVVNYQHH</sequence>
<evidence type="ECO:0000259" key="2">
    <source>
        <dbReference type="PROSITE" id="PS50905"/>
    </source>
</evidence>
<dbReference type="GO" id="GO:0008199">
    <property type="term" value="F:ferric iron binding"/>
    <property type="evidence" value="ECO:0007669"/>
    <property type="project" value="InterPro"/>
</dbReference>
<dbReference type="Pfam" id="PF00210">
    <property type="entry name" value="Ferritin"/>
    <property type="match status" value="1"/>
</dbReference>
<comment type="caution">
    <text evidence="3">The sequence shown here is derived from an EMBL/GenBank/DDBJ whole genome shotgun (WGS) entry which is preliminary data.</text>
</comment>
<dbReference type="InterPro" id="IPR012347">
    <property type="entry name" value="Ferritin-like"/>
</dbReference>
<dbReference type="PROSITE" id="PS50905">
    <property type="entry name" value="FERRITIN_LIKE"/>
    <property type="match status" value="1"/>
</dbReference>